<dbReference type="InterPro" id="IPR019734">
    <property type="entry name" value="TPR_rpt"/>
</dbReference>
<dbReference type="AlphaFoldDB" id="A0A367FGW8"/>
<dbReference type="InterPro" id="IPR026000">
    <property type="entry name" value="Apc5_dom"/>
</dbReference>
<evidence type="ECO:0000259" key="6">
    <source>
        <dbReference type="SMART" id="SM00235"/>
    </source>
</evidence>
<dbReference type="Proteomes" id="UP000253094">
    <property type="component" value="Unassembled WGS sequence"/>
</dbReference>
<dbReference type="SUPFAM" id="SSF55486">
    <property type="entry name" value="Metalloproteases ('zincins'), catalytic domain"/>
    <property type="match status" value="1"/>
</dbReference>
<keyword evidence="3" id="KW-0378">Hydrolase</keyword>
<dbReference type="SUPFAM" id="SSF48452">
    <property type="entry name" value="TPR-like"/>
    <property type="match status" value="2"/>
</dbReference>
<dbReference type="PANTHER" id="PTHR10201:SF323">
    <property type="entry name" value="MATRIX METALLOPROTEINASE-21"/>
    <property type="match status" value="1"/>
</dbReference>
<dbReference type="Pfam" id="PF00413">
    <property type="entry name" value="Peptidase_M10"/>
    <property type="match status" value="1"/>
</dbReference>
<evidence type="ECO:0000256" key="2">
    <source>
        <dbReference type="ARBA" id="ARBA00022723"/>
    </source>
</evidence>
<dbReference type="Pfam" id="PF12862">
    <property type="entry name" value="ANAPC5"/>
    <property type="match status" value="5"/>
</dbReference>
<dbReference type="SMART" id="SM00028">
    <property type="entry name" value="TPR"/>
    <property type="match status" value="5"/>
</dbReference>
<dbReference type="InterPro" id="IPR024079">
    <property type="entry name" value="MetalloPept_cat_dom_sf"/>
</dbReference>
<keyword evidence="5" id="KW-0482">Metalloprotease</keyword>
<gene>
    <name evidence="7" type="ORF">DQ384_18680</name>
</gene>
<dbReference type="SUPFAM" id="SSF89372">
    <property type="entry name" value="Fucose-specific lectin"/>
    <property type="match status" value="1"/>
</dbReference>
<evidence type="ECO:0000313" key="7">
    <source>
        <dbReference type="EMBL" id="RCG29623.1"/>
    </source>
</evidence>
<keyword evidence="2" id="KW-0479">Metal-binding</keyword>
<dbReference type="PANTHER" id="PTHR10201">
    <property type="entry name" value="MATRIX METALLOPROTEINASE"/>
    <property type="match status" value="1"/>
</dbReference>
<proteinExistence type="predicted"/>
<accession>A0A367FGW8</accession>
<feature type="domain" description="Peptidase metallopeptidase" evidence="6">
    <location>
        <begin position="503"/>
        <end position="652"/>
    </location>
</feature>
<evidence type="ECO:0000256" key="3">
    <source>
        <dbReference type="ARBA" id="ARBA00022801"/>
    </source>
</evidence>
<evidence type="ECO:0000256" key="1">
    <source>
        <dbReference type="ARBA" id="ARBA00022670"/>
    </source>
</evidence>
<dbReference type="PRINTS" id="PR00138">
    <property type="entry name" value="MATRIXIN"/>
</dbReference>
<dbReference type="EMBL" id="QOIL01000010">
    <property type="protein sequence ID" value="RCG29623.1"/>
    <property type="molecule type" value="Genomic_DNA"/>
</dbReference>
<reference evidence="7 8" key="1">
    <citation type="submission" date="2018-06" db="EMBL/GenBank/DDBJ databases">
        <title>Sphaerisporangium craniellae sp. nov., isolated from a marine sponge in the South China Sea.</title>
        <authorList>
            <person name="Li L."/>
        </authorList>
    </citation>
    <scope>NUCLEOTIDE SEQUENCE [LARGE SCALE GENOMIC DNA]</scope>
    <source>
        <strain evidence="7 8">CCTCC AA 208026</strain>
    </source>
</reference>
<dbReference type="Gene3D" id="1.25.40.10">
    <property type="entry name" value="Tetratricopeptide repeat domain"/>
    <property type="match status" value="2"/>
</dbReference>
<protein>
    <recommendedName>
        <fullName evidence="6">Peptidase metallopeptidase domain-containing protein</fullName>
    </recommendedName>
</protein>
<dbReference type="GO" id="GO:0031012">
    <property type="term" value="C:extracellular matrix"/>
    <property type="evidence" value="ECO:0007669"/>
    <property type="project" value="InterPro"/>
</dbReference>
<dbReference type="OrthoDB" id="3215821at2"/>
<keyword evidence="1" id="KW-0645">Protease</keyword>
<dbReference type="InterPro" id="IPR011990">
    <property type="entry name" value="TPR-like_helical_dom_sf"/>
</dbReference>
<comment type="caution">
    <text evidence="7">The sequence shown here is derived from an EMBL/GenBank/DDBJ whole genome shotgun (WGS) entry which is preliminary data.</text>
</comment>
<organism evidence="7 8">
    <name type="scientific">Sphaerisporangium album</name>
    <dbReference type="NCBI Taxonomy" id="509200"/>
    <lineage>
        <taxon>Bacteria</taxon>
        <taxon>Bacillati</taxon>
        <taxon>Actinomycetota</taxon>
        <taxon>Actinomycetes</taxon>
        <taxon>Streptosporangiales</taxon>
        <taxon>Streptosporangiaceae</taxon>
        <taxon>Sphaerisporangium</taxon>
    </lineage>
</organism>
<evidence type="ECO:0000313" key="8">
    <source>
        <dbReference type="Proteomes" id="UP000253094"/>
    </source>
</evidence>
<name>A0A367FGW8_9ACTN</name>
<dbReference type="GO" id="GO:0008270">
    <property type="term" value="F:zinc ion binding"/>
    <property type="evidence" value="ECO:0007669"/>
    <property type="project" value="InterPro"/>
</dbReference>
<dbReference type="Gene3D" id="3.40.390.10">
    <property type="entry name" value="Collagenase (Catalytic Domain)"/>
    <property type="match status" value="1"/>
</dbReference>
<sequence length="975" mass="104346">MAPIPHRMERGMPDSQELIEARQRVDVARAAGDRPALAYALVVLGAHAQNAGLLPEAVAATEEAVAIYRDLGDEAQLVWALENLAARYSFASMNDQAVAAGQERADRYRTSGNRAGLANALVVLGAYLQNAGRVPEAVAVTEEAVAIDRELGDVSQVTWALENLASRYAFAARYEQAVAATQERVDRFRVAGIQAGLASALVTLGAYLQNAGRVSDAVTATEEAVAIGRELGDEAQLSWALENLAARYSFASMNDKAAAAGQERADRLRAAGNRPGLASALVTLGAYLQNAGRVPDAVAATEEAVAIGRELGDEGQLSWALENMASRYSFAGRHAQAVAAEQERADRFRAAGNRPGLASALVTLGAYLQNAGRLQDAVAVTEEAVAIDRDLADEVQLLWALENLTYRYSAAGRAEAVQSVTTEIAVHRWLPRFGYTTGPEGGAYTFAQALARFEKAWTIGGPHLLLPERIALVAAKADRRFCGVPDSLDAEGGLRPMSYGASSAGGWPRGGLTWSFDPSGSTMPPQQIQDQLTAALDAWARVPPGFFAFTRVPSGGDLTIRFGGSDLNGDFGKPGGVNGAAYLPTDPEAGRIMFDVADPWPPGPPPGVVLHEIGHALGLTHSGDPRSIMYPYAPNTGIDTVDEEALGTIYGWSVPQPAVGATSHRPALARAGRPTFVGEPTADRLYLAWRGLGGDRRIYWSSYDGSGWSPAEQIMGYFSSHGPAMTTISAGQNGETALFMAHNGGLDDNALYYSSLQVDAGHVWPERLPVEGLSINSGPAVAALGNRIYLAYKGLEDDQRIHWSYAVVDGLWHPGDPLTWTHKGPIRGVGTSEGPFLLNFRNRLHLFWKGVEGDTAVYYSSRGPDLDSLWQAQRKVQYVEAETSGETWAEIHSNHGPSAAVRGDRVVLAWWPGPEDVALYTSRFNTAEWTGQVPVRGFGSSAGPAVGVWDDRLFVVSTGAPWWVGGERIFYSRLG</sequence>
<evidence type="ECO:0000256" key="4">
    <source>
        <dbReference type="ARBA" id="ARBA00022833"/>
    </source>
</evidence>
<dbReference type="GO" id="GO:0004222">
    <property type="term" value="F:metalloendopeptidase activity"/>
    <property type="evidence" value="ECO:0007669"/>
    <property type="project" value="InterPro"/>
</dbReference>
<dbReference type="InterPro" id="IPR001818">
    <property type="entry name" value="Pept_M10_metallopeptidase"/>
</dbReference>
<dbReference type="GO" id="GO:0006508">
    <property type="term" value="P:proteolysis"/>
    <property type="evidence" value="ECO:0007669"/>
    <property type="project" value="UniProtKB-KW"/>
</dbReference>
<dbReference type="SMART" id="SM00235">
    <property type="entry name" value="ZnMc"/>
    <property type="match status" value="1"/>
</dbReference>
<keyword evidence="4" id="KW-0862">Zinc</keyword>
<keyword evidence="8" id="KW-1185">Reference proteome</keyword>
<dbReference type="InterPro" id="IPR021190">
    <property type="entry name" value="Pept_M10A"/>
</dbReference>
<dbReference type="InterPro" id="IPR006026">
    <property type="entry name" value="Peptidase_Metallo"/>
</dbReference>
<evidence type="ECO:0000256" key="5">
    <source>
        <dbReference type="ARBA" id="ARBA00023049"/>
    </source>
</evidence>